<dbReference type="EMBL" id="BA000026">
    <property type="protein sequence ID" value="BAC44367.1"/>
    <property type="molecule type" value="Genomic_DNA"/>
</dbReference>
<keyword evidence="8" id="KW-1185">Reference proteome</keyword>
<feature type="transmembrane region" description="Helical" evidence="5">
    <location>
        <begin position="107"/>
        <end position="132"/>
    </location>
</feature>
<comment type="subcellular location">
    <subcellularLocation>
        <location evidence="1">Membrane</location>
        <topology evidence="1">Multi-pass membrane protein</topology>
    </subcellularLocation>
</comment>
<proteinExistence type="predicted"/>
<evidence type="ECO:0000259" key="6">
    <source>
        <dbReference type="Pfam" id="PF05154"/>
    </source>
</evidence>
<keyword evidence="3 5" id="KW-1133">Transmembrane helix</keyword>
<dbReference type="STRING" id="272633.gene:10731694"/>
<evidence type="ECO:0000313" key="8">
    <source>
        <dbReference type="Proteomes" id="UP000002522"/>
    </source>
</evidence>
<protein>
    <recommendedName>
        <fullName evidence="6">TM2 domain-containing protein</fullName>
    </recommendedName>
</protein>
<evidence type="ECO:0000256" key="2">
    <source>
        <dbReference type="ARBA" id="ARBA00022692"/>
    </source>
</evidence>
<evidence type="ECO:0000313" key="7">
    <source>
        <dbReference type="EMBL" id="BAC44367.1"/>
    </source>
</evidence>
<evidence type="ECO:0000256" key="3">
    <source>
        <dbReference type="ARBA" id="ARBA00022989"/>
    </source>
</evidence>
<gene>
    <name evidence="7" type="ordered locus">MYPE5770</name>
</gene>
<name>Q8EVI7_MALP2</name>
<accession>Q8EVI7</accession>
<organism evidence="7 8">
    <name type="scientific">Malacoplasma penetrans (strain HF-2)</name>
    <name type="common">Mycoplasma penetrans</name>
    <dbReference type="NCBI Taxonomy" id="272633"/>
    <lineage>
        <taxon>Bacteria</taxon>
        <taxon>Bacillati</taxon>
        <taxon>Mycoplasmatota</taxon>
        <taxon>Mycoplasmoidales</taxon>
        <taxon>Mycoplasmoidaceae</taxon>
        <taxon>Malacoplasma</taxon>
    </lineage>
</organism>
<dbReference type="eggNOG" id="ENOG5031ZCV">
    <property type="taxonomic scope" value="Bacteria"/>
</dbReference>
<keyword evidence="4 5" id="KW-0472">Membrane</keyword>
<dbReference type="Proteomes" id="UP000002522">
    <property type="component" value="Chromosome"/>
</dbReference>
<reference evidence="7 8" key="1">
    <citation type="journal article" date="2002" name="Nucleic Acids Res.">
        <title>The complete genomic sequence of Mycoplasma penetrans, an intracellular bacterial pathogen in humans.</title>
        <authorList>
            <person name="Sasaki Y."/>
            <person name="Ishikawa J."/>
            <person name="Yamashita A."/>
            <person name="Oshima K."/>
            <person name="Kenri T."/>
            <person name="Furuya K."/>
            <person name="Yoshino C."/>
            <person name="Horino A."/>
            <person name="Shiba T."/>
            <person name="Sasaki T."/>
            <person name="Hattori M."/>
        </authorList>
    </citation>
    <scope>NUCLEOTIDE SEQUENCE [LARGE SCALE GENOMIC DNA]</scope>
    <source>
        <strain evidence="7 8">HF-2</strain>
    </source>
</reference>
<evidence type="ECO:0000256" key="4">
    <source>
        <dbReference type="ARBA" id="ARBA00023136"/>
    </source>
</evidence>
<keyword evidence="2 5" id="KW-0812">Transmembrane</keyword>
<dbReference type="Pfam" id="PF05154">
    <property type="entry name" value="TM2"/>
    <property type="match status" value="1"/>
</dbReference>
<feature type="transmembrane region" description="Helical" evidence="5">
    <location>
        <begin position="83"/>
        <end position="101"/>
    </location>
</feature>
<sequence length="150" mass="17289">MKGGNMEGKKQKKKYFLTQEEIIEDSKKANELKQQGLIYDREIPEYWSSGTSPYKKKTNLLLAIFLGFFGADRFYLKKYISAFIKLFFILIVTPVSIYLTVDPNLALYAAYPDIVIVFSILFYGTAAAFYFGDIVIGIVKPRDYDFQNLN</sequence>
<dbReference type="HOGENOM" id="CLU_1738503_0_0_14"/>
<evidence type="ECO:0000256" key="1">
    <source>
        <dbReference type="ARBA" id="ARBA00004141"/>
    </source>
</evidence>
<dbReference type="AlphaFoldDB" id="Q8EVI7"/>
<feature type="domain" description="TM2" evidence="6">
    <location>
        <begin position="53"/>
        <end position="98"/>
    </location>
</feature>
<evidence type="ECO:0000256" key="5">
    <source>
        <dbReference type="SAM" id="Phobius"/>
    </source>
</evidence>
<dbReference type="InterPro" id="IPR007829">
    <property type="entry name" value="TM2"/>
</dbReference>
<dbReference type="KEGG" id="mpe:MYPE5770"/>
<dbReference type="GO" id="GO:0016020">
    <property type="term" value="C:membrane"/>
    <property type="evidence" value="ECO:0007669"/>
    <property type="project" value="UniProtKB-SubCell"/>
</dbReference>
<dbReference type="InParanoid" id="Q8EVI7"/>